<organism evidence="2 3">
    <name type="scientific">Spirulina subsalsa FACHB-351</name>
    <dbReference type="NCBI Taxonomy" id="234711"/>
    <lineage>
        <taxon>Bacteria</taxon>
        <taxon>Bacillati</taxon>
        <taxon>Cyanobacteriota</taxon>
        <taxon>Cyanophyceae</taxon>
        <taxon>Spirulinales</taxon>
        <taxon>Spirulinaceae</taxon>
        <taxon>Spirulina</taxon>
    </lineage>
</organism>
<dbReference type="InterPro" id="IPR036513">
    <property type="entry name" value="STAS_dom_sf"/>
</dbReference>
<dbReference type="EMBL" id="JAIHOM010000033">
    <property type="protein sequence ID" value="MCW6036319.1"/>
    <property type="molecule type" value="Genomic_DNA"/>
</dbReference>
<evidence type="ECO:0000313" key="3">
    <source>
        <dbReference type="Proteomes" id="UP001526426"/>
    </source>
</evidence>
<protein>
    <recommendedName>
        <fullName evidence="1">STAS domain-containing protein</fullName>
    </recommendedName>
</protein>
<accession>A0ABT3L494</accession>
<keyword evidence="3" id="KW-1185">Reference proteome</keyword>
<feature type="domain" description="STAS" evidence="1">
    <location>
        <begin position="40"/>
        <end position="121"/>
    </location>
</feature>
<proteinExistence type="predicted"/>
<reference evidence="2 3" key="1">
    <citation type="submission" date="2021-08" db="EMBL/GenBank/DDBJ databases">
        <title>Draft genome sequence of Spirulina subsalsa with high tolerance to salinity and hype-accumulation of phycocyanin.</title>
        <authorList>
            <person name="Pei H."/>
            <person name="Jiang L."/>
        </authorList>
    </citation>
    <scope>NUCLEOTIDE SEQUENCE [LARGE SCALE GENOMIC DNA]</scope>
    <source>
        <strain evidence="2 3">FACHB-351</strain>
    </source>
</reference>
<dbReference type="Gene3D" id="3.30.750.24">
    <property type="entry name" value="STAS domain"/>
    <property type="match status" value="1"/>
</dbReference>
<sequence length="121" mass="13824">MMDSKQIQGESYLISYDPATVTVNCQGTMRNMGMQAYGPLEDLLTEIMGEEPSQITLDLRGLKLLNSAGIRVLSKFIIQVRNRKTMRVVLKGSKEVTWQESSLTNLKRLMPMALLEWEEER</sequence>
<dbReference type="RefSeq" id="WP_265264073.1">
    <property type="nucleotide sequence ID" value="NZ_JAIHOM010000033.1"/>
</dbReference>
<dbReference type="PROSITE" id="PS50801">
    <property type="entry name" value="STAS"/>
    <property type="match status" value="1"/>
</dbReference>
<name>A0ABT3L494_9CYAN</name>
<evidence type="ECO:0000259" key="1">
    <source>
        <dbReference type="PROSITE" id="PS50801"/>
    </source>
</evidence>
<dbReference type="InterPro" id="IPR002645">
    <property type="entry name" value="STAS_dom"/>
</dbReference>
<dbReference type="SUPFAM" id="SSF52091">
    <property type="entry name" value="SpoIIaa-like"/>
    <property type="match status" value="1"/>
</dbReference>
<comment type="caution">
    <text evidence="2">The sequence shown here is derived from an EMBL/GenBank/DDBJ whole genome shotgun (WGS) entry which is preliminary data.</text>
</comment>
<evidence type="ECO:0000313" key="2">
    <source>
        <dbReference type="EMBL" id="MCW6036319.1"/>
    </source>
</evidence>
<gene>
    <name evidence="2" type="ORF">K4A83_08540</name>
</gene>
<dbReference type="Pfam" id="PF01740">
    <property type="entry name" value="STAS"/>
    <property type="match status" value="1"/>
</dbReference>
<dbReference type="NCBIfam" id="NF047705">
    <property type="entry name" value="slr1659_superfam"/>
    <property type="match status" value="1"/>
</dbReference>
<dbReference type="Proteomes" id="UP001526426">
    <property type="component" value="Unassembled WGS sequence"/>
</dbReference>